<evidence type="ECO:0000259" key="3">
    <source>
        <dbReference type="Pfam" id="PF04717"/>
    </source>
</evidence>
<dbReference type="InterPro" id="IPR037026">
    <property type="entry name" value="Vgr_OB-fold_dom_sf"/>
</dbReference>
<comment type="caution">
    <text evidence="6">The sequence shown here is derived from an EMBL/GenBank/DDBJ whole genome shotgun (WGS) entry which is preliminary data.</text>
</comment>
<dbReference type="GeneID" id="302711873"/>
<dbReference type="SUPFAM" id="SSF69279">
    <property type="entry name" value="Phage tail proteins"/>
    <property type="match status" value="2"/>
</dbReference>
<comment type="similarity">
    <text evidence="1">Belongs to the VgrG protein family.</text>
</comment>
<dbReference type="Gene3D" id="3.55.50.10">
    <property type="entry name" value="Baseplate protein-like domains"/>
    <property type="match status" value="1"/>
</dbReference>
<dbReference type="Proteomes" id="UP000284853">
    <property type="component" value="Unassembled WGS sequence"/>
</dbReference>
<dbReference type="NCBIfam" id="TIGR03361">
    <property type="entry name" value="VI_Rhs_Vgr"/>
    <property type="match status" value="1"/>
</dbReference>
<gene>
    <name evidence="6" type="ORF">CKQ54_24025</name>
</gene>
<dbReference type="InterPro" id="IPR006531">
    <property type="entry name" value="Gp5/Vgr_OB"/>
</dbReference>
<feature type="coiled-coil region" evidence="2">
    <location>
        <begin position="571"/>
        <end position="598"/>
    </location>
</feature>
<dbReference type="InterPro" id="IPR017847">
    <property type="entry name" value="T6SS_RhsGE_Vgr_subset"/>
</dbReference>
<dbReference type="Pfam" id="PF05954">
    <property type="entry name" value="Phage_GPD"/>
    <property type="match status" value="1"/>
</dbReference>
<sequence length="843" mass="93902">MSTTGLPFFDHSHHKLAIRGSSAQPDVLSFTSLETLSKPFHYDIEFTSADRAIDPKSMLMKDASLTLQAPVADAFGVSVQQPQRVIQGLITAFKRLSTSKDESHYEVRLQPRLALLARSHQNCIYQDMSVPQIVEKILRDRHDMRGQDFIFTLSKEYPRREQTLQYGEDDLTFISRLLAEVGIWFRFTADPKLSIDVVEFYDDQQHYQQALTLQAVPPSGMHDVGVESAWDLSSHYQVVEKTVSTRDYNYRTATTDLSGSADVTRGDTTTYGEAYHYADNYLTAGGGGRDPEPESGAFYARLRHERYLNNQARFSGIVNAATLVPGQELKVTGSDAPAQFAQGVVIVSIQSSARRDKSFETKFEAITWSEDYCFRPEPEPKPVMAGTLPARVTSTTVNDTYGHIDKDGRYRVNMLFDRDAWEQGYESLWVRQARPYAGDTYGMHMPLLAGTEVAIAFEDGNPDRPYIAHVLHDSAHGDHVTIQNYKRNVLRTPSNNKLRLEDERGKEHIKLSTEYGGKSQLNLGHLVDSGKQQRGEGFELRTDSFGAIRAQKGIFISADGQPKAQGKVLEMDAVMSEMNSLKEMAQSLSDDAQTATANPADMAAQISLINDRVKDLTASVLLMHAPKGVALSSGEHLQVSAKQNLIATAGKNADISVAKDFFIGVGNTLSIFVRKLGMKLIANQGPVTLQAQNDLMELLARKAITITSTEDEIKITAKKKITLNAGGSYITLDQNKIESGTAGEYLTKAGNYGRLTQATNKVEMAVFPLIKRDEYNIKFSFSDDEGLPYSNSKYIAYLPDGTERKGITDEKGHTEQFVREDAKEIKIKLISEYLDPAWEGYHE</sequence>
<name>A0ABX9PPP6_9GAMM</name>
<reference evidence="6 7" key="1">
    <citation type="submission" date="2017-08" db="EMBL/GenBank/DDBJ databases">
        <title>Comparative genomics of bacteria isolated from necrotic lesions of AOD affected trees.</title>
        <authorList>
            <person name="Doonan J."/>
            <person name="Denman S."/>
            <person name="Mcdonald J.E."/>
        </authorList>
    </citation>
    <scope>NUCLEOTIDE SEQUENCE [LARGE SCALE GENOMIC DNA]</scope>
    <source>
        <strain evidence="6 7">CIP 105588</strain>
    </source>
</reference>
<keyword evidence="2" id="KW-0175">Coiled coil</keyword>
<organism evidence="6 7">
    <name type="scientific">Rahnella variigena</name>
    <dbReference type="NCBI Taxonomy" id="574964"/>
    <lineage>
        <taxon>Bacteria</taxon>
        <taxon>Pseudomonadati</taxon>
        <taxon>Pseudomonadota</taxon>
        <taxon>Gammaproteobacteria</taxon>
        <taxon>Enterobacterales</taxon>
        <taxon>Yersiniaceae</taxon>
        <taxon>Rahnella</taxon>
    </lineage>
</organism>
<protein>
    <submittedName>
        <fullName evidence="6">Type VI secretion system tip protein VgrG</fullName>
    </submittedName>
</protein>
<evidence type="ECO:0000313" key="6">
    <source>
        <dbReference type="EMBL" id="RKF66456.1"/>
    </source>
</evidence>
<proteinExistence type="inferred from homology"/>
<dbReference type="Gene3D" id="4.10.180.10">
    <property type="match status" value="1"/>
</dbReference>
<dbReference type="InterPro" id="IPR028244">
    <property type="entry name" value="T6SS_Rhs_Vgr_dom"/>
</dbReference>
<keyword evidence="7" id="KW-1185">Reference proteome</keyword>
<evidence type="ECO:0000256" key="2">
    <source>
        <dbReference type="SAM" id="Coils"/>
    </source>
</evidence>
<dbReference type="InterPro" id="IPR018769">
    <property type="entry name" value="VgrG2_DUF2345"/>
</dbReference>
<accession>A0ABX9PPP6</accession>
<evidence type="ECO:0000259" key="5">
    <source>
        <dbReference type="Pfam" id="PF13296"/>
    </source>
</evidence>
<dbReference type="NCBIfam" id="TIGR01646">
    <property type="entry name" value="vgr_GE"/>
    <property type="match status" value="1"/>
</dbReference>
<dbReference type="EMBL" id="NSDJ01000002">
    <property type="protein sequence ID" value="RKF66456.1"/>
    <property type="molecule type" value="Genomic_DNA"/>
</dbReference>
<dbReference type="SUPFAM" id="SSF69255">
    <property type="entry name" value="gp5 N-terminal domain-like"/>
    <property type="match status" value="1"/>
</dbReference>
<dbReference type="Gene3D" id="2.40.50.230">
    <property type="entry name" value="Gp5 N-terminal domain"/>
    <property type="match status" value="1"/>
</dbReference>
<dbReference type="Gene3D" id="2.30.110.50">
    <property type="match status" value="2"/>
</dbReference>
<evidence type="ECO:0000259" key="4">
    <source>
        <dbReference type="Pfam" id="PF10106"/>
    </source>
</evidence>
<evidence type="ECO:0000313" key="7">
    <source>
        <dbReference type="Proteomes" id="UP000284853"/>
    </source>
</evidence>
<evidence type="ECO:0000256" key="1">
    <source>
        <dbReference type="ARBA" id="ARBA00005558"/>
    </source>
</evidence>
<feature type="domain" description="DUF2345" evidence="4">
    <location>
        <begin position="611"/>
        <end position="751"/>
    </location>
</feature>
<dbReference type="RefSeq" id="WP_120163826.1">
    <property type="nucleotide sequence ID" value="NZ_NSDJ01000002.1"/>
</dbReference>
<dbReference type="InterPro" id="IPR006533">
    <property type="entry name" value="T6SS_Vgr_RhsGE"/>
</dbReference>
<feature type="domain" description="Gp5/Type VI secretion system Vgr protein OB-fold" evidence="3">
    <location>
        <begin position="405"/>
        <end position="471"/>
    </location>
</feature>
<dbReference type="Pfam" id="PF04717">
    <property type="entry name" value="Phage_base_V"/>
    <property type="match status" value="1"/>
</dbReference>
<dbReference type="Pfam" id="PF10106">
    <property type="entry name" value="DUF2345"/>
    <property type="match status" value="1"/>
</dbReference>
<feature type="domain" description="Putative type VI secretion system Rhs element associated Vgr" evidence="5">
    <location>
        <begin position="491"/>
        <end position="592"/>
    </location>
</feature>
<dbReference type="Pfam" id="PF13296">
    <property type="entry name" value="T6SS_Vgr"/>
    <property type="match status" value="1"/>
</dbReference>